<keyword evidence="4" id="KW-1015">Disulfide bond</keyword>
<comment type="similarity">
    <text evidence="2">Belongs to the FAM20 family.</text>
</comment>
<feature type="binding site" evidence="8">
    <location>
        <position position="355"/>
    </location>
    <ligand>
        <name>Mn(2+)</name>
        <dbReference type="ChEBI" id="CHEBI:29035"/>
    </ligand>
</feature>
<proteinExistence type="inferred from homology"/>
<organism evidence="10 11">
    <name type="scientific">Strigamia maritima</name>
    <name type="common">European centipede</name>
    <name type="synonym">Geophilus maritimus</name>
    <dbReference type="NCBI Taxonomy" id="126957"/>
    <lineage>
        <taxon>Eukaryota</taxon>
        <taxon>Metazoa</taxon>
        <taxon>Ecdysozoa</taxon>
        <taxon>Arthropoda</taxon>
        <taxon>Myriapoda</taxon>
        <taxon>Chilopoda</taxon>
        <taxon>Pleurostigmophora</taxon>
        <taxon>Geophilomorpha</taxon>
        <taxon>Linotaeniidae</taxon>
        <taxon>Strigamia</taxon>
    </lineage>
</organism>
<keyword evidence="5" id="KW-0325">Glycoprotein</keyword>
<feature type="binding site" evidence="8">
    <location>
        <position position="191"/>
    </location>
    <ligand>
        <name>Mn(2+)</name>
        <dbReference type="ChEBI" id="CHEBI:29035"/>
    </ligand>
</feature>
<protein>
    <recommendedName>
        <fullName evidence="9">FAM20 C-terminal domain-containing protein</fullName>
    </recommendedName>
</protein>
<evidence type="ECO:0000259" key="9">
    <source>
        <dbReference type="Pfam" id="PF06702"/>
    </source>
</evidence>
<keyword evidence="7" id="KW-0067">ATP-binding</keyword>
<reference evidence="10" key="2">
    <citation type="submission" date="2015-02" db="UniProtKB">
        <authorList>
            <consortium name="EnsemblMetazoa"/>
        </authorList>
    </citation>
    <scope>IDENTIFICATION</scope>
</reference>
<evidence type="ECO:0000256" key="7">
    <source>
        <dbReference type="PIRSR" id="PIRSR624869-2"/>
    </source>
</evidence>
<evidence type="ECO:0000313" key="11">
    <source>
        <dbReference type="Proteomes" id="UP000014500"/>
    </source>
</evidence>
<keyword evidence="3" id="KW-0333">Golgi apparatus</keyword>
<dbReference type="AlphaFoldDB" id="T1JFA5"/>
<sequence>FIGSKHLNSAMDRHVAIGVARMMAVVRMHKHFGAYRNMIKKQGSPYTVKGLKNLRLNKNLKNLPFVLFYLFTELLENEKFKFLLSYRKPESVVKFVSVLVSQMTFANGSKVNWNVTNSWLNSRQIHPNNAEYFGDVLQRMANEKIVKANVGGVGTQIKMMLMLEGGQKVLFKPMVEKREFIADSSPYAGKDRHNCEIASFHLNRLFNFRRCPLVIGRRINLAEIYKVADERLKKTFFKKGNKLCFYGVCHYCRRSNAICADQSNVLEGALILWIPQKLKTYKHPWSRTYKKNVLARWEKENDYCAEVKQLSLYRTGPRLLDLIDATIFDFISGNADRHHYEVLNGYNDGVVLLLDNGKSFGNPFKDEIKFGSRPGKPLTNL</sequence>
<dbReference type="Proteomes" id="UP000014500">
    <property type="component" value="Unassembled WGS sequence"/>
</dbReference>
<dbReference type="GO" id="GO:0005794">
    <property type="term" value="C:Golgi apparatus"/>
    <property type="evidence" value="ECO:0007669"/>
    <property type="project" value="UniProtKB-SubCell"/>
</dbReference>
<feature type="binding site" evidence="7">
    <location>
        <position position="341"/>
    </location>
    <ligand>
        <name>ATP</name>
        <dbReference type="ChEBI" id="CHEBI:30616"/>
    </ligand>
</feature>
<dbReference type="Pfam" id="PF06702">
    <property type="entry name" value="Fam20C"/>
    <property type="match status" value="1"/>
</dbReference>
<evidence type="ECO:0000256" key="1">
    <source>
        <dbReference type="ARBA" id="ARBA00004555"/>
    </source>
</evidence>
<feature type="active site" evidence="6">
    <location>
        <position position="336"/>
    </location>
</feature>
<evidence type="ECO:0000256" key="5">
    <source>
        <dbReference type="ARBA" id="ARBA00023180"/>
    </source>
</evidence>
<keyword evidence="7" id="KW-0547">Nucleotide-binding</keyword>
<dbReference type="PANTHER" id="PTHR12450:SF14">
    <property type="entry name" value="GLYCOSAMINOGLYCAN XYLOSYLKINASE"/>
    <property type="match status" value="1"/>
</dbReference>
<feature type="binding site" evidence="7">
    <location>
        <position position="355"/>
    </location>
    <ligand>
        <name>ATP</name>
        <dbReference type="ChEBI" id="CHEBI:30616"/>
    </ligand>
</feature>
<feature type="binding site" evidence="7">
    <location>
        <position position="156"/>
    </location>
    <ligand>
        <name>ATP</name>
        <dbReference type="ChEBI" id="CHEBI:30616"/>
    </ligand>
</feature>
<evidence type="ECO:0000256" key="3">
    <source>
        <dbReference type="ARBA" id="ARBA00023034"/>
    </source>
</evidence>
<dbReference type="PANTHER" id="PTHR12450">
    <property type="entry name" value="DENTIN MATRIX PROTEIN 4 PROTEIN FAM20"/>
    <property type="match status" value="1"/>
</dbReference>
<evidence type="ECO:0000256" key="6">
    <source>
        <dbReference type="PIRSR" id="PIRSR624869-1"/>
    </source>
</evidence>
<dbReference type="GO" id="GO:0005524">
    <property type="term" value="F:ATP binding"/>
    <property type="evidence" value="ECO:0007669"/>
    <property type="project" value="UniProtKB-KW"/>
</dbReference>
<evidence type="ECO:0000256" key="4">
    <source>
        <dbReference type="ARBA" id="ARBA00023157"/>
    </source>
</evidence>
<evidence type="ECO:0000256" key="2">
    <source>
        <dbReference type="ARBA" id="ARBA00006557"/>
    </source>
</evidence>
<keyword evidence="11" id="KW-1185">Reference proteome</keyword>
<dbReference type="InterPro" id="IPR009581">
    <property type="entry name" value="FAM20_C"/>
</dbReference>
<name>T1JFA5_STRMM</name>
<dbReference type="InterPro" id="IPR024869">
    <property type="entry name" value="FAM20"/>
</dbReference>
<dbReference type="eggNOG" id="KOG3829">
    <property type="taxonomic scope" value="Eukaryota"/>
</dbReference>
<dbReference type="EnsemblMetazoa" id="SMAR012516-RA">
    <property type="protein sequence ID" value="SMAR012516-PA"/>
    <property type="gene ID" value="SMAR012516"/>
</dbReference>
<dbReference type="HOGENOM" id="CLU_726818_0_0_1"/>
<keyword evidence="8" id="KW-0479">Metal-binding</keyword>
<feature type="domain" description="FAM20 C-terminal" evidence="9">
    <location>
        <begin position="236"/>
        <end position="369"/>
    </location>
</feature>
<evidence type="ECO:0000313" key="10">
    <source>
        <dbReference type="EnsemblMetazoa" id="SMAR012516-PA"/>
    </source>
</evidence>
<dbReference type="PhylomeDB" id="T1JFA5"/>
<dbReference type="EMBL" id="JH432147">
    <property type="status" value="NOT_ANNOTATED_CDS"/>
    <property type="molecule type" value="Genomic_DNA"/>
</dbReference>
<reference evidence="11" key="1">
    <citation type="submission" date="2011-05" db="EMBL/GenBank/DDBJ databases">
        <authorList>
            <person name="Richards S.R."/>
            <person name="Qu J."/>
            <person name="Jiang H."/>
            <person name="Jhangiani S.N."/>
            <person name="Agravi P."/>
            <person name="Goodspeed R."/>
            <person name="Gross S."/>
            <person name="Mandapat C."/>
            <person name="Jackson L."/>
            <person name="Mathew T."/>
            <person name="Pu L."/>
            <person name="Thornton R."/>
            <person name="Saada N."/>
            <person name="Wilczek-Boney K.B."/>
            <person name="Lee S."/>
            <person name="Kovar C."/>
            <person name="Wu Y."/>
            <person name="Scherer S.E."/>
            <person name="Worley K.C."/>
            <person name="Muzny D.M."/>
            <person name="Gibbs R."/>
        </authorList>
    </citation>
    <scope>NUCLEOTIDE SEQUENCE</scope>
    <source>
        <strain evidence="11">Brora</strain>
    </source>
</reference>
<comment type="cofactor">
    <cofactor evidence="8">
        <name>Mn(2+)</name>
        <dbReference type="ChEBI" id="CHEBI:29035"/>
    </cofactor>
</comment>
<evidence type="ECO:0000256" key="8">
    <source>
        <dbReference type="PIRSR" id="PIRSR624869-3"/>
    </source>
</evidence>
<accession>T1JFA5</accession>
<keyword evidence="8" id="KW-0464">Manganese</keyword>
<feature type="binding site" evidence="7">
    <location>
        <position position="172"/>
    </location>
    <ligand>
        <name>ATP</name>
        <dbReference type="ChEBI" id="CHEBI:30616"/>
    </ligand>
</feature>
<comment type="subcellular location">
    <subcellularLocation>
        <location evidence="1">Golgi apparatus</location>
    </subcellularLocation>
</comment>
<dbReference type="GO" id="GO:0046872">
    <property type="term" value="F:metal ion binding"/>
    <property type="evidence" value="ECO:0007669"/>
    <property type="project" value="UniProtKB-KW"/>
</dbReference>
<dbReference type="STRING" id="126957.T1JFA5"/>
<dbReference type="GO" id="GO:0016773">
    <property type="term" value="F:phosphotransferase activity, alcohol group as acceptor"/>
    <property type="evidence" value="ECO:0007669"/>
    <property type="project" value="TreeGrafter"/>
</dbReference>